<evidence type="ECO:0000313" key="7">
    <source>
        <dbReference type="Proteomes" id="UP000217790"/>
    </source>
</evidence>
<dbReference type="GO" id="GO:0006915">
    <property type="term" value="P:apoptotic process"/>
    <property type="evidence" value="ECO:0007669"/>
    <property type="project" value="UniProtKB-KW"/>
</dbReference>
<evidence type="ECO:0000256" key="1">
    <source>
        <dbReference type="ARBA" id="ARBA00009005"/>
    </source>
</evidence>
<keyword evidence="3" id="KW-0378">Hydrolase</keyword>
<dbReference type="InParanoid" id="A0A2H3D626"/>
<protein>
    <recommendedName>
        <fullName evidence="5">Peptidase C14 caspase domain-containing protein</fullName>
    </recommendedName>
</protein>
<evidence type="ECO:0000313" key="6">
    <source>
        <dbReference type="EMBL" id="PBK84517.1"/>
    </source>
</evidence>
<feature type="compositionally biased region" description="Polar residues" evidence="4">
    <location>
        <begin position="1"/>
        <end position="11"/>
    </location>
</feature>
<evidence type="ECO:0000256" key="2">
    <source>
        <dbReference type="ARBA" id="ARBA00022703"/>
    </source>
</evidence>
<dbReference type="GO" id="GO:0005737">
    <property type="term" value="C:cytoplasm"/>
    <property type="evidence" value="ECO:0007669"/>
    <property type="project" value="TreeGrafter"/>
</dbReference>
<proteinExistence type="inferred from homology"/>
<dbReference type="PANTHER" id="PTHR48104">
    <property type="entry name" value="METACASPASE-4"/>
    <property type="match status" value="1"/>
</dbReference>
<gene>
    <name evidence="6" type="ORF">ARMGADRAFT_974216</name>
</gene>
<evidence type="ECO:0000259" key="5">
    <source>
        <dbReference type="Pfam" id="PF00656"/>
    </source>
</evidence>
<dbReference type="InterPro" id="IPR011600">
    <property type="entry name" value="Pept_C14_caspase"/>
</dbReference>
<keyword evidence="3" id="KW-0645">Protease</keyword>
<dbReference type="PANTHER" id="PTHR48104:SF30">
    <property type="entry name" value="METACASPASE-1"/>
    <property type="match status" value="1"/>
</dbReference>
<feature type="region of interest" description="Disordered" evidence="4">
    <location>
        <begin position="1"/>
        <end position="24"/>
    </location>
</feature>
<keyword evidence="7" id="KW-1185">Reference proteome</keyword>
<comment type="similarity">
    <text evidence="1">Belongs to the peptidase C14B family.</text>
</comment>
<dbReference type="Proteomes" id="UP000217790">
    <property type="component" value="Unassembled WGS sequence"/>
</dbReference>
<dbReference type="AlphaFoldDB" id="A0A2H3D626"/>
<dbReference type="SUPFAM" id="SSF52129">
    <property type="entry name" value="Caspase-like"/>
    <property type="match status" value="1"/>
</dbReference>
<name>A0A2H3D626_ARMGA</name>
<dbReference type="OrthoDB" id="3223806at2759"/>
<sequence>MDNNMSNSAIDSNGVHGEQATPRPFCEGGNTPLDFFALVIGINAYQRVPKLGGAAPDADRFEVFLRRELVSLSGGIKSLRDEQATRSAIIQELSAIKDNERIVKDRTAVVIYYAGHGARAQKPAEWTDWQTADGSIEMLCPVDADTTTLDGAKVEAIPDRTISYLLRDLSRAKGNNITLIFDCCHSAGLNRGETTDPHVIVRGLDDILTISVESDSQIVSPERSRSTREGESSNEVHEGFCAAWDSHVLLAACSRGQTACERDNQGDFTSALLDVLESVPIGNLTYKSLMERLRMPSNSDQTPHLDGKHINRRLFMLSGEAMANSVIRCDYQDVVDGQPRFSLRAGYIQSITLGSIYDIYDTDLPTSPALVTMKVVSVAPKTSLLEMMAVSEKYKEYIQQSRANVWYARLSIASGHELLAYCDDPALRARLFSEDGKLANIKYPGRRVDSRDKADICLDVDGPNRVLFSRGGVNSFFKEEACSFGPMRQNRLWQSIPNLPPHFSFKPRVSDIDAIKEFLDSYAHFTLHATMQSRKDIRDLVSIEMFKLKRDGNELSVGSKNLLPVPGKKEPVQTVEIVAAVGSLYEARYNDDIPRYGLTIESRSNAKLYPHILGFDPSTLEIDVMYSNMTANNDKMWQNTRAGQLQVDTCLEMGSKVNFGLTDDMVSPLLFCMSPEQEVDISFIKIFMTTEPVDLRCILQPSIEESLQRGARAPVSGPILEWASMTIPLVLVARQSDDGKLDEVIASCSSDVLLNIQLECPSTDGDDGVIRTLPEAHLEDRSTDSEPESRMTIACRPIQNFFAYFLALLYALLRSHF</sequence>
<dbReference type="GO" id="GO:0004197">
    <property type="term" value="F:cysteine-type endopeptidase activity"/>
    <property type="evidence" value="ECO:0007669"/>
    <property type="project" value="InterPro"/>
</dbReference>
<organism evidence="6 7">
    <name type="scientific">Armillaria gallica</name>
    <name type="common">Bulbous honey fungus</name>
    <name type="synonym">Armillaria bulbosa</name>
    <dbReference type="NCBI Taxonomy" id="47427"/>
    <lineage>
        <taxon>Eukaryota</taxon>
        <taxon>Fungi</taxon>
        <taxon>Dikarya</taxon>
        <taxon>Basidiomycota</taxon>
        <taxon>Agaricomycotina</taxon>
        <taxon>Agaricomycetes</taxon>
        <taxon>Agaricomycetidae</taxon>
        <taxon>Agaricales</taxon>
        <taxon>Marasmiineae</taxon>
        <taxon>Physalacriaceae</taxon>
        <taxon>Armillaria</taxon>
    </lineage>
</organism>
<dbReference type="InterPro" id="IPR050452">
    <property type="entry name" value="Metacaspase"/>
</dbReference>
<keyword evidence="3" id="KW-0788">Thiol protease</keyword>
<dbReference type="GO" id="GO:0006508">
    <property type="term" value="P:proteolysis"/>
    <property type="evidence" value="ECO:0007669"/>
    <property type="project" value="InterPro"/>
</dbReference>
<accession>A0A2H3D626</accession>
<keyword evidence="2" id="KW-0053">Apoptosis</keyword>
<evidence type="ECO:0000256" key="4">
    <source>
        <dbReference type="SAM" id="MobiDB-lite"/>
    </source>
</evidence>
<dbReference type="Gene3D" id="3.40.50.1460">
    <property type="match status" value="1"/>
</dbReference>
<dbReference type="InterPro" id="IPR029030">
    <property type="entry name" value="Caspase-like_dom_sf"/>
</dbReference>
<feature type="domain" description="Peptidase C14 caspase" evidence="5">
    <location>
        <begin position="36"/>
        <end position="295"/>
    </location>
</feature>
<reference evidence="7" key="1">
    <citation type="journal article" date="2017" name="Nat. Ecol. Evol.">
        <title>Genome expansion and lineage-specific genetic innovations in the forest pathogenic fungi Armillaria.</title>
        <authorList>
            <person name="Sipos G."/>
            <person name="Prasanna A.N."/>
            <person name="Walter M.C."/>
            <person name="O'Connor E."/>
            <person name="Balint B."/>
            <person name="Krizsan K."/>
            <person name="Kiss B."/>
            <person name="Hess J."/>
            <person name="Varga T."/>
            <person name="Slot J."/>
            <person name="Riley R."/>
            <person name="Boka B."/>
            <person name="Rigling D."/>
            <person name="Barry K."/>
            <person name="Lee J."/>
            <person name="Mihaltcheva S."/>
            <person name="LaButti K."/>
            <person name="Lipzen A."/>
            <person name="Waldron R."/>
            <person name="Moloney N.M."/>
            <person name="Sperisen C."/>
            <person name="Kredics L."/>
            <person name="Vagvoelgyi C."/>
            <person name="Patrignani A."/>
            <person name="Fitzpatrick D."/>
            <person name="Nagy I."/>
            <person name="Doyle S."/>
            <person name="Anderson J.B."/>
            <person name="Grigoriev I.V."/>
            <person name="Gueldener U."/>
            <person name="Muensterkoetter M."/>
            <person name="Nagy L.G."/>
        </authorList>
    </citation>
    <scope>NUCLEOTIDE SEQUENCE [LARGE SCALE GENOMIC DNA]</scope>
    <source>
        <strain evidence="7">Ar21-2</strain>
    </source>
</reference>
<dbReference type="EMBL" id="KZ293697">
    <property type="protein sequence ID" value="PBK84517.1"/>
    <property type="molecule type" value="Genomic_DNA"/>
</dbReference>
<dbReference type="Pfam" id="PF00656">
    <property type="entry name" value="Peptidase_C14"/>
    <property type="match status" value="1"/>
</dbReference>
<evidence type="ECO:0000256" key="3">
    <source>
        <dbReference type="ARBA" id="ARBA00022807"/>
    </source>
</evidence>